<dbReference type="GO" id="GO:0043565">
    <property type="term" value="F:sequence-specific DNA binding"/>
    <property type="evidence" value="ECO:0007669"/>
    <property type="project" value="InterPro"/>
</dbReference>
<keyword evidence="2" id="KW-0238">DNA-binding</keyword>
<gene>
    <name evidence="5" type="ORF">H9894_01610</name>
</gene>
<dbReference type="InterPro" id="IPR050204">
    <property type="entry name" value="AraC_XylS_family_regulators"/>
</dbReference>
<evidence type="ECO:0000313" key="5">
    <source>
        <dbReference type="EMBL" id="HIV99877.1"/>
    </source>
</evidence>
<dbReference type="Pfam" id="PF02311">
    <property type="entry name" value="AraC_binding"/>
    <property type="match status" value="1"/>
</dbReference>
<keyword evidence="3" id="KW-0804">Transcription</keyword>
<dbReference type="GO" id="GO:0003700">
    <property type="term" value="F:DNA-binding transcription factor activity"/>
    <property type="evidence" value="ECO:0007669"/>
    <property type="project" value="InterPro"/>
</dbReference>
<evidence type="ECO:0000256" key="2">
    <source>
        <dbReference type="ARBA" id="ARBA00023125"/>
    </source>
</evidence>
<dbReference type="PROSITE" id="PS01124">
    <property type="entry name" value="HTH_ARAC_FAMILY_2"/>
    <property type="match status" value="1"/>
</dbReference>
<dbReference type="Gene3D" id="1.10.10.60">
    <property type="entry name" value="Homeodomain-like"/>
    <property type="match status" value="2"/>
</dbReference>
<proteinExistence type="predicted"/>
<dbReference type="PANTHER" id="PTHR46796:SF2">
    <property type="entry name" value="TRANSCRIPTIONAL REGULATORY PROTEIN"/>
    <property type="match status" value="1"/>
</dbReference>
<evidence type="ECO:0000256" key="1">
    <source>
        <dbReference type="ARBA" id="ARBA00023015"/>
    </source>
</evidence>
<dbReference type="Proteomes" id="UP000886752">
    <property type="component" value="Unassembled WGS sequence"/>
</dbReference>
<dbReference type="InterPro" id="IPR037923">
    <property type="entry name" value="HTH-like"/>
</dbReference>
<accession>A0A9D1PWK7</accession>
<sequence>MHSARTTLVPDRELGVEAYLFQSFVRPFARHFHAHYVFSLVEEGSRTLRCAGRVWHLCRDHVLLINPGENHGCEASREEAITYLSLSVPVPVMEHWAGAAGLDALPSFAPSAVNDADLAGCLRLLHASILQAEPPLRRKELLGYLLFTAMERYARPASDGAPAGREEIERACRYLEQNFREHILLDELCAHFNLSKSTLLRGFLNARGVTPHQYLTNIRIAAARKLLEEGVAPGDVAAQTGFVDQSHFSRAFTGFIGIPPGLYREMFAHGQTALSKHA</sequence>
<evidence type="ECO:0000313" key="6">
    <source>
        <dbReference type="Proteomes" id="UP000886752"/>
    </source>
</evidence>
<dbReference type="PANTHER" id="PTHR46796">
    <property type="entry name" value="HTH-TYPE TRANSCRIPTIONAL ACTIVATOR RHAS-RELATED"/>
    <property type="match status" value="1"/>
</dbReference>
<dbReference type="InterPro" id="IPR003313">
    <property type="entry name" value="AraC-bd"/>
</dbReference>
<comment type="caution">
    <text evidence="5">The sequence shown here is derived from an EMBL/GenBank/DDBJ whole genome shotgun (WGS) entry which is preliminary data.</text>
</comment>
<reference evidence="5" key="2">
    <citation type="submission" date="2021-04" db="EMBL/GenBank/DDBJ databases">
        <authorList>
            <person name="Gilroy R."/>
        </authorList>
    </citation>
    <scope>NUCLEOTIDE SEQUENCE</scope>
    <source>
        <strain evidence="5">ChiHecec2B26-446</strain>
    </source>
</reference>
<dbReference type="InterPro" id="IPR018060">
    <property type="entry name" value="HTH_AraC"/>
</dbReference>
<dbReference type="InterPro" id="IPR009057">
    <property type="entry name" value="Homeodomain-like_sf"/>
</dbReference>
<organism evidence="5 6">
    <name type="scientific">Candidatus Desulfovibrio intestinipullorum</name>
    <dbReference type="NCBI Taxonomy" id="2838536"/>
    <lineage>
        <taxon>Bacteria</taxon>
        <taxon>Pseudomonadati</taxon>
        <taxon>Thermodesulfobacteriota</taxon>
        <taxon>Desulfovibrionia</taxon>
        <taxon>Desulfovibrionales</taxon>
        <taxon>Desulfovibrionaceae</taxon>
        <taxon>Desulfovibrio</taxon>
    </lineage>
</organism>
<reference evidence="5" key="1">
    <citation type="journal article" date="2021" name="PeerJ">
        <title>Extensive microbial diversity within the chicken gut microbiome revealed by metagenomics and culture.</title>
        <authorList>
            <person name="Gilroy R."/>
            <person name="Ravi A."/>
            <person name="Getino M."/>
            <person name="Pursley I."/>
            <person name="Horton D.L."/>
            <person name="Alikhan N.F."/>
            <person name="Baker D."/>
            <person name="Gharbi K."/>
            <person name="Hall N."/>
            <person name="Watson M."/>
            <person name="Adriaenssens E.M."/>
            <person name="Foster-Nyarko E."/>
            <person name="Jarju S."/>
            <person name="Secka A."/>
            <person name="Antonio M."/>
            <person name="Oren A."/>
            <person name="Chaudhuri R.R."/>
            <person name="La Ragione R."/>
            <person name="Hildebrand F."/>
            <person name="Pallen M.J."/>
        </authorList>
    </citation>
    <scope>NUCLEOTIDE SEQUENCE</scope>
    <source>
        <strain evidence="5">ChiHecec2B26-446</strain>
    </source>
</reference>
<dbReference type="AlphaFoldDB" id="A0A9D1PWK7"/>
<keyword evidence="1" id="KW-0805">Transcription regulation</keyword>
<dbReference type="SMART" id="SM00342">
    <property type="entry name" value="HTH_ARAC"/>
    <property type="match status" value="1"/>
</dbReference>
<name>A0A9D1PWK7_9BACT</name>
<protein>
    <submittedName>
        <fullName evidence="5">AraC family transcriptional regulator</fullName>
    </submittedName>
</protein>
<evidence type="ECO:0000256" key="3">
    <source>
        <dbReference type="ARBA" id="ARBA00023163"/>
    </source>
</evidence>
<dbReference type="SUPFAM" id="SSF51215">
    <property type="entry name" value="Regulatory protein AraC"/>
    <property type="match status" value="1"/>
</dbReference>
<feature type="domain" description="HTH araC/xylS-type" evidence="4">
    <location>
        <begin position="169"/>
        <end position="266"/>
    </location>
</feature>
<dbReference type="EMBL" id="DXHV01000018">
    <property type="protein sequence ID" value="HIV99877.1"/>
    <property type="molecule type" value="Genomic_DNA"/>
</dbReference>
<evidence type="ECO:0000259" key="4">
    <source>
        <dbReference type="PROSITE" id="PS01124"/>
    </source>
</evidence>
<dbReference type="Pfam" id="PF12833">
    <property type="entry name" value="HTH_18"/>
    <property type="match status" value="1"/>
</dbReference>
<dbReference type="SUPFAM" id="SSF46689">
    <property type="entry name" value="Homeodomain-like"/>
    <property type="match status" value="2"/>
</dbReference>